<proteinExistence type="predicted"/>
<dbReference type="Proteomes" id="UP000238358">
    <property type="component" value="Chromosome"/>
</dbReference>
<accession>A0A2S0M623</accession>
<protein>
    <submittedName>
        <fullName evidence="1">Uncharacterized protein</fullName>
    </submittedName>
</protein>
<evidence type="ECO:0000313" key="2">
    <source>
        <dbReference type="Proteomes" id="UP000238358"/>
    </source>
</evidence>
<organism evidence="1 2">
    <name type="scientific">Megasphaera elsdenii</name>
    <dbReference type="NCBI Taxonomy" id="907"/>
    <lineage>
        <taxon>Bacteria</taxon>
        <taxon>Bacillati</taxon>
        <taxon>Bacillota</taxon>
        <taxon>Negativicutes</taxon>
        <taxon>Veillonellales</taxon>
        <taxon>Veillonellaceae</taxon>
        <taxon>Megasphaera</taxon>
    </lineage>
</organism>
<gene>
    <name evidence="1" type="ORF">C6Y28_04285</name>
</gene>
<dbReference type="OrthoDB" id="3035170at2"/>
<dbReference type="AlphaFoldDB" id="A0A2S0M623"/>
<sequence length="135" mass="16221">MSGTDGSKNKNLVNITWKQFQAWQRWDEYPERNDNPPMTIDMTFWYKTKLYYLGYIDHEYAILTEDWKPLAKDSNFLRLLHKPIKQWHDKSFYELINQLLFYTPINFPLITTAGRRACHPVYTRLPGAGLFCRRP</sequence>
<reference evidence="1 2" key="1">
    <citation type="journal article" date="2018" name="Genome Announc.">
        <title>Complete genomes of two Megasphaera elsdenii strains, NCIMB 702410 and ATCC 25940.</title>
        <authorList>
            <person name="Hatmaker E.A."/>
            <person name="O'Dell K."/>
            <person name="Riley L.A."/>
            <person name="Klingeman D.M."/>
            <person name="Guss A.M."/>
        </authorList>
    </citation>
    <scope>NUCLEOTIDE SEQUENCE [LARGE SCALE GENOMIC DNA]</scope>
    <source>
        <strain evidence="1 2">NCIMB702410</strain>
    </source>
</reference>
<dbReference type="RefSeq" id="WP_027895153.1">
    <property type="nucleotide sequence ID" value="NZ_CP027569.1"/>
</dbReference>
<evidence type="ECO:0000313" key="1">
    <source>
        <dbReference type="EMBL" id="AVO26891.1"/>
    </source>
</evidence>
<name>A0A2S0M623_MEGEL</name>
<dbReference type="EMBL" id="CP027569">
    <property type="protein sequence ID" value="AVO26891.1"/>
    <property type="molecule type" value="Genomic_DNA"/>
</dbReference>